<keyword evidence="2" id="KW-0813">Transport</keyword>
<evidence type="ECO:0000313" key="7">
    <source>
        <dbReference type="Proteomes" id="UP001234989"/>
    </source>
</evidence>
<protein>
    <submittedName>
        <fullName evidence="6">Uncharacterized protein</fullName>
    </submittedName>
</protein>
<dbReference type="GO" id="GO:0005829">
    <property type="term" value="C:cytosol"/>
    <property type="evidence" value="ECO:0007669"/>
    <property type="project" value="TreeGrafter"/>
</dbReference>
<keyword evidence="3" id="KW-0653">Protein transport</keyword>
<dbReference type="PANTHER" id="PTHR16082:SF2">
    <property type="entry name" value="AP-5 COMPLEX SUBUNIT MU-1"/>
    <property type="match status" value="1"/>
</dbReference>
<organism evidence="6 7">
    <name type="scientific">Solanum verrucosum</name>
    <dbReference type="NCBI Taxonomy" id="315347"/>
    <lineage>
        <taxon>Eukaryota</taxon>
        <taxon>Viridiplantae</taxon>
        <taxon>Streptophyta</taxon>
        <taxon>Embryophyta</taxon>
        <taxon>Tracheophyta</taxon>
        <taxon>Spermatophyta</taxon>
        <taxon>Magnoliopsida</taxon>
        <taxon>eudicotyledons</taxon>
        <taxon>Gunneridae</taxon>
        <taxon>Pentapetalae</taxon>
        <taxon>asterids</taxon>
        <taxon>lamiids</taxon>
        <taxon>Solanales</taxon>
        <taxon>Solanaceae</taxon>
        <taxon>Solanoideae</taxon>
        <taxon>Solaneae</taxon>
        <taxon>Solanum</taxon>
    </lineage>
</organism>
<comment type="similarity">
    <text evidence="1">Belongs to the adaptor complexes medium subunit family.</text>
</comment>
<name>A0AAF0PSS2_SOLVR</name>
<dbReference type="GO" id="GO:0005770">
    <property type="term" value="C:late endosome"/>
    <property type="evidence" value="ECO:0007669"/>
    <property type="project" value="TreeGrafter"/>
</dbReference>
<proteinExistence type="inferred from homology"/>
<dbReference type="InterPro" id="IPR039591">
    <property type="entry name" value="AP5M1"/>
</dbReference>
<accession>A0AAF0PSS2</accession>
<dbReference type="GO" id="GO:0015031">
    <property type="term" value="P:protein transport"/>
    <property type="evidence" value="ECO:0007669"/>
    <property type="project" value="UniProtKB-KW"/>
</dbReference>
<dbReference type="Proteomes" id="UP001234989">
    <property type="component" value="Chromosome 1"/>
</dbReference>
<reference evidence="6" key="1">
    <citation type="submission" date="2023-08" db="EMBL/GenBank/DDBJ databases">
        <title>A de novo genome assembly of Solanum verrucosum Schlechtendal, a Mexican diploid species geographically isolated from the other diploid A-genome species in potato relatives.</title>
        <authorList>
            <person name="Hosaka K."/>
        </authorList>
    </citation>
    <scope>NUCLEOTIDE SEQUENCE</scope>
    <source>
        <tissue evidence="6">Young leaves</tissue>
    </source>
</reference>
<evidence type="ECO:0000313" key="6">
    <source>
        <dbReference type="EMBL" id="WMV10363.1"/>
    </source>
</evidence>
<dbReference type="GO" id="GO:0030119">
    <property type="term" value="C:AP-type membrane coat adaptor complex"/>
    <property type="evidence" value="ECO:0007669"/>
    <property type="project" value="TreeGrafter"/>
</dbReference>
<dbReference type="EMBL" id="CP133612">
    <property type="protein sequence ID" value="WMV10363.1"/>
    <property type="molecule type" value="Genomic_DNA"/>
</dbReference>
<evidence type="ECO:0000256" key="4">
    <source>
        <dbReference type="ARBA" id="ARBA00023136"/>
    </source>
</evidence>
<evidence type="ECO:0000256" key="1">
    <source>
        <dbReference type="ARBA" id="ARBA00005324"/>
    </source>
</evidence>
<gene>
    <name evidence="6" type="ORF">MTR67_003748</name>
</gene>
<evidence type="ECO:0000256" key="2">
    <source>
        <dbReference type="ARBA" id="ARBA00022448"/>
    </source>
</evidence>
<dbReference type="GO" id="GO:0016197">
    <property type="term" value="P:endosomal transport"/>
    <property type="evidence" value="ECO:0007669"/>
    <property type="project" value="TreeGrafter"/>
</dbReference>
<comment type="subcellular location">
    <subcellularLocation>
        <location evidence="5">Endomembrane system</location>
        <topology evidence="5">Peripheral membrane protein</topology>
        <orientation evidence="5">Cytoplasmic side</orientation>
    </subcellularLocation>
</comment>
<evidence type="ECO:0000256" key="3">
    <source>
        <dbReference type="ARBA" id="ARBA00022927"/>
    </source>
</evidence>
<sequence>MPSSCSIRALWILTNQDTVVFSRRFPVVEKRWRAACERDKCCKEDDLKYNVAPSLPTDSEIADAFVDRKKSGWDVVVAWERRLKYATTFKKWFAYATRKRGWGGGQEGSARGFGIRINQSVEGSDSWVDDPITRHIISLCTKNEEEKNLVLWPLVLHIKGHYCILVLPLVEPDHLKTYTRMCKRSDCGNAVGADESLSPLLLNLPSITGVWSALVKLFQVT</sequence>
<dbReference type="AlphaFoldDB" id="A0AAF0PSS2"/>
<dbReference type="PANTHER" id="PTHR16082">
    <property type="entry name" value="AP-5 COMPLEX SUBUNIT MU-1"/>
    <property type="match status" value="1"/>
</dbReference>
<dbReference type="GO" id="GO:0005764">
    <property type="term" value="C:lysosome"/>
    <property type="evidence" value="ECO:0007669"/>
    <property type="project" value="TreeGrafter"/>
</dbReference>
<keyword evidence="4" id="KW-0472">Membrane</keyword>
<keyword evidence="7" id="KW-1185">Reference proteome</keyword>
<evidence type="ECO:0000256" key="5">
    <source>
        <dbReference type="ARBA" id="ARBA00029433"/>
    </source>
</evidence>